<dbReference type="CDD" id="cd22928">
    <property type="entry name" value="HFD_POLE3_DPB4"/>
    <property type="match status" value="1"/>
</dbReference>
<dbReference type="InterPro" id="IPR051377">
    <property type="entry name" value="DNA_Pol-Epsilon_Subunit"/>
</dbReference>
<name>A0A136J433_9PEZI</name>
<dbReference type="AlphaFoldDB" id="A0A136J433"/>
<evidence type="ECO:0000256" key="5">
    <source>
        <dbReference type="ARBA" id="ARBA00042096"/>
    </source>
</evidence>
<dbReference type="InParanoid" id="A0A136J433"/>
<evidence type="ECO:0000256" key="3">
    <source>
        <dbReference type="ARBA" id="ARBA00023242"/>
    </source>
</evidence>
<keyword evidence="3" id="KW-0539">Nucleus</keyword>
<organism evidence="8 9">
    <name type="scientific">Microdochium bolleyi</name>
    <dbReference type="NCBI Taxonomy" id="196109"/>
    <lineage>
        <taxon>Eukaryota</taxon>
        <taxon>Fungi</taxon>
        <taxon>Dikarya</taxon>
        <taxon>Ascomycota</taxon>
        <taxon>Pezizomycotina</taxon>
        <taxon>Sordariomycetes</taxon>
        <taxon>Xylariomycetidae</taxon>
        <taxon>Xylariales</taxon>
        <taxon>Microdochiaceae</taxon>
        <taxon>Microdochium</taxon>
    </lineage>
</organism>
<dbReference type="GO" id="GO:0008623">
    <property type="term" value="C:CHRAC"/>
    <property type="evidence" value="ECO:0007669"/>
    <property type="project" value="TreeGrafter"/>
</dbReference>
<protein>
    <recommendedName>
        <fullName evidence="4">DNA polymerase epsilon subunit D</fullName>
    </recommendedName>
    <alternativeName>
        <fullName evidence="5">DNA polymerase II subunit D</fullName>
    </alternativeName>
</protein>
<dbReference type="SUPFAM" id="SSF47113">
    <property type="entry name" value="Histone-fold"/>
    <property type="match status" value="1"/>
</dbReference>
<sequence length="310" mass="33592">MPPRKSDAARRSDVSLATFALNDDTMPATPSASSVANPKASHKKQAQPSAPLEVTNAEGSSRTETPVVEKEKSAPRESGAVTIEDLALPKSIITRLAKGVLPSNTQIQANAILAMSKSATLFINYLASAANEHTLDNNKKTIMPADVFAALEDTEFSFFRERLEAEYNKFNDTQTIKRNTYRQKIAAKKAGTGETAAGEKQDPDASVASAAADADTSSVPRSKKHKPNGPDDSQMDVDQDATEEFHDATDAESEPEKGAEEDDDDEEDGAAEEEDDDEDEDDEQEMHDALEEREPDNEEDEALDDGNDSE</sequence>
<dbReference type="GO" id="GO:0031507">
    <property type="term" value="P:heterochromatin formation"/>
    <property type="evidence" value="ECO:0007669"/>
    <property type="project" value="TreeGrafter"/>
</dbReference>
<feature type="compositionally biased region" description="Basic and acidic residues" evidence="6">
    <location>
        <begin position="243"/>
        <end position="258"/>
    </location>
</feature>
<feature type="compositionally biased region" description="Acidic residues" evidence="6">
    <location>
        <begin position="259"/>
        <end position="285"/>
    </location>
</feature>
<dbReference type="Proteomes" id="UP000070501">
    <property type="component" value="Unassembled WGS sequence"/>
</dbReference>
<evidence type="ECO:0000256" key="2">
    <source>
        <dbReference type="ARBA" id="ARBA00022705"/>
    </source>
</evidence>
<evidence type="ECO:0000313" key="9">
    <source>
        <dbReference type="Proteomes" id="UP000070501"/>
    </source>
</evidence>
<feature type="region of interest" description="Disordered" evidence="6">
    <location>
        <begin position="189"/>
        <end position="310"/>
    </location>
</feature>
<dbReference type="FunCoup" id="A0A136J433">
    <property type="interactions" value="190"/>
</dbReference>
<evidence type="ECO:0000259" key="7">
    <source>
        <dbReference type="Pfam" id="PF00808"/>
    </source>
</evidence>
<feature type="domain" description="Transcription factor CBF/NF-Y/archaeal histone" evidence="7">
    <location>
        <begin position="88"/>
        <end position="151"/>
    </location>
</feature>
<reference evidence="9" key="1">
    <citation type="submission" date="2016-02" db="EMBL/GenBank/DDBJ databases">
        <title>Draft genome sequence of Microdochium bolleyi, a fungal endophyte of beachgrass.</title>
        <authorList>
            <consortium name="DOE Joint Genome Institute"/>
            <person name="David A.S."/>
            <person name="May G."/>
            <person name="Haridas S."/>
            <person name="Lim J."/>
            <person name="Wang M."/>
            <person name="Labutti K."/>
            <person name="Lipzen A."/>
            <person name="Barry K."/>
            <person name="Grigoriev I.V."/>
        </authorList>
    </citation>
    <scope>NUCLEOTIDE SEQUENCE [LARGE SCALE GENOMIC DNA]</scope>
    <source>
        <strain evidence="9">J235TASD1</strain>
    </source>
</reference>
<keyword evidence="9" id="KW-1185">Reference proteome</keyword>
<evidence type="ECO:0000256" key="1">
    <source>
        <dbReference type="ARBA" id="ARBA00004123"/>
    </source>
</evidence>
<keyword evidence="2" id="KW-0235">DNA replication</keyword>
<dbReference type="GO" id="GO:0006974">
    <property type="term" value="P:DNA damage response"/>
    <property type="evidence" value="ECO:0007669"/>
    <property type="project" value="TreeGrafter"/>
</dbReference>
<feature type="compositionally biased region" description="Acidic residues" evidence="6">
    <location>
        <begin position="233"/>
        <end position="242"/>
    </location>
</feature>
<proteinExistence type="predicted"/>
<dbReference type="GO" id="GO:0046982">
    <property type="term" value="F:protein heterodimerization activity"/>
    <property type="evidence" value="ECO:0007669"/>
    <property type="project" value="InterPro"/>
</dbReference>
<feature type="region of interest" description="Disordered" evidence="6">
    <location>
        <begin position="18"/>
        <end position="76"/>
    </location>
</feature>
<dbReference type="GO" id="GO:0006272">
    <property type="term" value="P:leading strand elongation"/>
    <property type="evidence" value="ECO:0007669"/>
    <property type="project" value="TreeGrafter"/>
</dbReference>
<dbReference type="Gene3D" id="1.10.20.10">
    <property type="entry name" value="Histone, subunit A"/>
    <property type="match status" value="1"/>
</dbReference>
<dbReference type="PANTHER" id="PTHR46172:SF1">
    <property type="entry name" value="DNA POLYMERASE EPSILON SUBUNIT 3"/>
    <property type="match status" value="1"/>
</dbReference>
<dbReference type="GO" id="GO:0008622">
    <property type="term" value="C:epsilon DNA polymerase complex"/>
    <property type="evidence" value="ECO:0007669"/>
    <property type="project" value="TreeGrafter"/>
</dbReference>
<dbReference type="PANTHER" id="PTHR46172">
    <property type="entry name" value="DNA POLYMERASE EPSILON SUBUNIT 3"/>
    <property type="match status" value="1"/>
</dbReference>
<evidence type="ECO:0000256" key="4">
    <source>
        <dbReference type="ARBA" id="ARBA00039775"/>
    </source>
</evidence>
<feature type="compositionally biased region" description="Acidic residues" evidence="6">
    <location>
        <begin position="293"/>
        <end position="310"/>
    </location>
</feature>
<dbReference type="Pfam" id="PF00808">
    <property type="entry name" value="CBFD_NFYB_HMF"/>
    <property type="match status" value="1"/>
</dbReference>
<accession>A0A136J433</accession>
<gene>
    <name evidence="8" type="ORF">Micbo1qcDRAFT_194910</name>
</gene>
<dbReference type="GO" id="GO:0031490">
    <property type="term" value="F:chromatin DNA binding"/>
    <property type="evidence" value="ECO:0007669"/>
    <property type="project" value="TreeGrafter"/>
</dbReference>
<dbReference type="OrthoDB" id="1707486at2759"/>
<dbReference type="InterPro" id="IPR009072">
    <property type="entry name" value="Histone-fold"/>
</dbReference>
<comment type="subcellular location">
    <subcellularLocation>
        <location evidence="1">Nucleus</location>
    </subcellularLocation>
</comment>
<evidence type="ECO:0000256" key="6">
    <source>
        <dbReference type="SAM" id="MobiDB-lite"/>
    </source>
</evidence>
<dbReference type="InterPro" id="IPR003958">
    <property type="entry name" value="CBFA_NFYB_domain"/>
</dbReference>
<dbReference type="STRING" id="196109.A0A136J433"/>
<feature type="compositionally biased region" description="Low complexity" evidence="6">
    <location>
        <begin position="204"/>
        <end position="220"/>
    </location>
</feature>
<dbReference type="EMBL" id="KQ964249">
    <property type="protein sequence ID" value="KXJ91922.1"/>
    <property type="molecule type" value="Genomic_DNA"/>
</dbReference>
<evidence type="ECO:0000313" key="8">
    <source>
        <dbReference type="EMBL" id="KXJ91922.1"/>
    </source>
</evidence>